<feature type="region of interest" description="Disordered" evidence="2">
    <location>
        <begin position="1"/>
        <end position="25"/>
    </location>
</feature>
<keyword evidence="5" id="KW-1185">Reference proteome</keyword>
<protein>
    <recommendedName>
        <fullName evidence="3">SpoVT-AbrB domain-containing protein</fullName>
    </recommendedName>
</protein>
<accession>A0A2S6NP39</accession>
<dbReference type="GO" id="GO:0003677">
    <property type="term" value="F:DNA binding"/>
    <property type="evidence" value="ECO:0007669"/>
    <property type="project" value="UniProtKB-UniRule"/>
</dbReference>
<dbReference type="PROSITE" id="PS51740">
    <property type="entry name" value="SPOVT_ABRB"/>
    <property type="match status" value="1"/>
</dbReference>
<organism evidence="4 5">
    <name type="scientific">Rhodopila globiformis</name>
    <name type="common">Rhodopseudomonas globiformis</name>
    <dbReference type="NCBI Taxonomy" id="1071"/>
    <lineage>
        <taxon>Bacteria</taxon>
        <taxon>Pseudomonadati</taxon>
        <taxon>Pseudomonadota</taxon>
        <taxon>Alphaproteobacteria</taxon>
        <taxon>Acetobacterales</taxon>
        <taxon>Acetobacteraceae</taxon>
        <taxon>Rhodopila</taxon>
    </lineage>
</organism>
<evidence type="ECO:0000256" key="2">
    <source>
        <dbReference type="SAM" id="MobiDB-lite"/>
    </source>
</evidence>
<dbReference type="AlphaFoldDB" id="A0A2S6NP39"/>
<evidence type="ECO:0000313" key="5">
    <source>
        <dbReference type="Proteomes" id="UP000239724"/>
    </source>
</evidence>
<dbReference type="InterPro" id="IPR037914">
    <property type="entry name" value="SpoVT-AbrB_sf"/>
</dbReference>
<feature type="domain" description="SpoVT-AbrB" evidence="3">
    <location>
        <begin position="48"/>
        <end position="94"/>
    </location>
</feature>
<name>A0A2S6NP39_RHOGL</name>
<dbReference type="Proteomes" id="UP000239724">
    <property type="component" value="Unassembled WGS sequence"/>
</dbReference>
<evidence type="ECO:0000256" key="1">
    <source>
        <dbReference type="PROSITE-ProRule" id="PRU01076"/>
    </source>
</evidence>
<dbReference type="InterPro" id="IPR007159">
    <property type="entry name" value="SpoVT-AbrB_dom"/>
</dbReference>
<reference evidence="4 5" key="1">
    <citation type="journal article" date="2018" name="Arch. Microbiol.">
        <title>New insights into the metabolic potential of the phototrophic purple bacterium Rhodopila globiformis DSM 161(T) from its draft genome sequence and evidence for a vanadium-dependent nitrogenase.</title>
        <authorList>
            <person name="Imhoff J.F."/>
            <person name="Rahn T."/>
            <person name="Kunzel S."/>
            <person name="Neulinger S.C."/>
        </authorList>
    </citation>
    <scope>NUCLEOTIDE SEQUENCE [LARGE SCALE GENOMIC DNA]</scope>
    <source>
        <strain evidence="4 5">DSM 161</strain>
    </source>
</reference>
<evidence type="ECO:0000259" key="3">
    <source>
        <dbReference type="PROSITE" id="PS51740"/>
    </source>
</evidence>
<comment type="caution">
    <text evidence="4">The sequence shown here is derived from an EMBL/GenBank/DDBJ whole genome shotgun (WGS) entry which is preliminary data.</text>
</comment>
<gene>
    <name evidence="4" type="ORF">CCS01_00960</name>
</gene>
<keyword evidence="1" id="KW-0238">DNA-binding</keyword>
<dbReference type="Gene3D" id="2.10.260.10">
    <property type="match status" value="1"/>
</dbReference>
<dbReference type="NCBIfam" id="TIGR01439">
    <property type="entry name" value="lp_hng_hel_AbrB"/>
    <property type="match status" value="1"/>
</dbReference>
<evidence type="ECO:0000313" key="4">
    <source>
        <dbReference type="EMBL" id="PPQ39772.1"/>
    </source>
</evidence>
<dbReference type="SMART" id="SM00966">
    <property type="entry name" value="SpoVT_AbrB"/>
    <property type="match status" value="1"/>
</dbReference>
<proteinExistence type="predicted"/>
<sequence length="135" mass="15041">MWRRSIRGGGRARRPREPRRCGRRRRAVRIRRRGLAGYAASCIIRSSSLESVITRRGRVTIPKAIRNHLHLQAGDHVKFFLHPDGHAVLLPKLPVSVLRGLVKSAAGPVTIEAMTDAAGASARDRRSRLKRTGTL</sequence>
<dbReference type="Pfam" id="PF04014">
    <property type="entry name" value="MazE_antitoxin"/>
    <property type="match status" value="1"/>
</dbReference>
<dbReference type="SUPFAM" id="SSF89447">
    <property type="entry name" value="AbrB/MazE/MraZ-like"/>
    <property type="match status" value="1"/>
</dbReference>
<dbReference type="EMBL" id="NHRY01000031">
    <property type="protein sequence ID" value="PPQ39772.1"/>
    <property type="molecule type" value="Genomic_DNA"/>
</dbReference>